<dbReference type="EC" id="1.1.1.336" evidence="2"/>
<dbReference type="EMBL" id="MT631548">
    <property type="protein sequence ID" value="QNO53651.1"/>
    <property type="molecule type" value="Genomic_DNA"/>
</dbReference>
<dbReference type="PANTHER" id="PTHR43491">
    <property type="entry name" value="UDP-N-ACETYL-D-MANNOSAMINE DEHYDROGENASE"/>
    <property type="match status" value="1"/>
</dbReference>
<feature type="domain" description="UDP-glucose/GDP-mannose dehydrogenase N-terminal" evidence="6">
    <location>
        <begin position="44"/>
        <end position="140"/>
    </location>
</feature>
<evidence type="ECO:0000256" key="4">
    <source>
        <dbReference type="ARBA" id="ARBA00030172"/>
    </source>
</evidence>
<feature type="domain" description="UDP-glucose/GDP-mannose dehydrogenase N-terminal" evidence="6">
    <location>
        <begin position="5"/>
        <end position="43"/>
    </location>
</feature>
<evidence type="ECO:0000256" key="1">
    <source>
        <dbReference type="ARBA" id="ARBA00006601"/>
    </source>
</evidence>
<dbReference type="InterPro" id="IPR001732">
    <property type="entry name" value="UDP-Glc/GDP-Man_DH_N"/>
</dbReference>
<dbReference type="InterPro" id="IPR017476">
    <property type="entry name" value="UDP-Glc/GDP-Man"/>
</dbReference>
<evidence type="ECO:0000256" key="5">
    <source>
        <dbReference type="ARBA" id="ARBA00049130"/>
    </source>
</evidence>
<organism evidence="7">
    <name type="scientific">Candidatus Methanophagaceae archaeon ANME-1 ERB6</name>
    <dbReference type="NCBI Taxonomy" id="2759912"/>
    <lineage>
        <taxon>Archaea</taxon>
        <taxon>Methanobacteriati</taxon>
        <taxon>Methanobacteriota</taxon>
        <taxon>Stenosarchaea group</taxon>
        <taxon>Methanomicrobia</taxon>
        <taxon>Candidatus Methanophagales</taxon>
        <taxon>Candidatus Methanophagaceae</taxon>
    </lineage>
</organism>
<dbReference type="SUPFAM" id="SSF51735">
    <property type="entry name" value="NAD(P)-binding Rossmann-fold domains"/>
    <property type="match status" value="1"/>
</dbReference>
<proteinExistence type="inferred from homology"/>
<gene>
    <name evidence="7" type="ORF">DJFKIEJF_00015</name>
</gene>
<dbReference type="Gene3D" id="3.40.50.720">
    <property type="entry name" value="NAD(P)-binding Rossmann-like Domain"/>
    <property type="match status" value="1"/>
</dbReference>
<dbReference type="GO" id="GO:0000271">
    <property type="term" value="P:polysaccharide biosynthetic process"/>
    <property type="evidence" value="ECO:0007669"/>
    <property type="project" value="InterPro"/>
</dbReference>
<dbReference type="InterPro" id="IPR028359">
    <property type="entry name" value="UDP_ManNAc/GlcNAc_DH"/>
</dbReference>
<accession>A0A7G9Z067</accession>
<dbReference type="PANTHER" id="PTHR43491:SF2">
    <property type="entry name" value="UDP-N-ACETYL-D-MANNOSAMINE DEHYDROGENASE"/>
    <property type="match status" value="1"/>
</dbReference>
<sequence length="140" mass="15326">MKHKTICIIGLGYVGLPLANAFSKHLKVIGFDIDEEKVKRLSESNNEENIEFTTDPSMIKQADFVLMCVPTPVTKSKDPDLSYVKSATEIVGQHLKKGAIVVLESTIYPGVTEEIIAPILDLENESGLKCGADFKIGYSP</sequence>
<evidence type="ECO:0000256" key="3">
    <source>
        <dbReference type="ARBA" id="ARBA00016796"/>
    </source>
</evidence>
<dbReference type="PIRSF" id="PIRSF500136">
    <property type="entry name" value="UDP_ManNAc_DH"/>
    <property type="match status" value="1"/>
</dbReference>
<dbReference type="GO" id="GO:0089714">
    <property type="term" value="F:UDP-N-acetyl-D-mannosamine dehydrogenase activity"/>
    <property type="evidence" value="ECO:0007669"/>
    <property type="project" value="UniProtKB-EC"/>
</dbReference>
<dbReference type="PIRSF" id="PIRSF000124">
    <property type="entry name" value="UDPglc_GDPman_dh"/>
    <property type="match status" value="1"/>
</dbReference>
<protein>
    <recommendedName>
        <fullName evidence="3">UDP-N-acetyl-D-mannosamine dehydrogenase</fullName>
        <ecNumber evidence="2">1.1.1.336</ecNumber>
    </recommendedName>
    <alternativeName>
        <fullName evidence="4">UDP-ManNAc 6-dehydrogenase</fullName>
    </alternativeName>
</protein>
<dbReference type="AlphaFoldDB" id="A0A7G9Z067"/>
<keyword evidence="7" id="KW-0560">Oxidoreductase</keyword>
<dbReference type="Pfam" id="PF03721">
    <property type="entry name" value="UDPG_MGDP_dh_N"/>
    <property type="match status" value="2"/>
</dbReference>
<evidence type="ECO:0000313" key="7">
    <source>
        <dbReference type="EMBL" id="QNO53651.1"/>
    </source>
</evidence>
<dbReference type="GO" id="GO:0051287">
    <property type="term" value="F:NAD binding"/>
    <property type="evidence" value="ECO:0007669"/>
    <property type="project" value="InterPro"/>
</dbReference>
<dbReference type="GO" id="GO:0016628">
    <property type="term" value="F:oxidoreductase activity, acting on the CH-CH group of donors, NAD or NADP as acceptor"/>
    <property type="evidence" value="ECO:0007669"/>
    <property type="project" value="InterPro"/>
</dbReference>
<dbReference type="InterPro" id="IPR036291">
    <property type="entry name" value="NAD(P)-bd_dom_sf"/>
</dbReference>
<comment type="similarity">
    <text evidence="1">Belongs to the UDP-glucose/GDP-mannose dehydrogenase family.</text>
</comment>
<name>A0A7G9Z067_9EURY</name>
<comment type="catalytic activity">
    <reaction evidence="5">
        <text>UDP-N-acetyl-alpha-D-mannosamine + 2 NAD(+) + H2O = UDP-N-acetyl-alpha-D-mannosaminouronate + 2 NADH + 3 H(+)</text>
        <dbReference type="Rhea" id="RHEA:25780"/>
        <dbReference type="ChEBI" id="CHEBI:15377"/>
        <dbReference type="ChEBI" id="CHEBI:15378"/>
        <dbReference type="ChEBI" id="CHEBI:57540"/>
        <dbReference type="ChEBI" id="CHEBI:57945"/>
        <dbReference type="ChEBI" id="CHEBI:68623"/>
        <dbReference type="ChEBI" id="CHEBI:70731"/>
        <dbReference type="EC" id="1.1.1.336"/>
    </reaction>
</comment>
<evidence type="ECO:0000256" key="2">
    <source>
        <dbReference type="ARBA" id="ARBA00012935"/>
    </source>
</evidence>
<reference evidence="7" key="1">
    <citation type="submission" date="2020-06" db="EMBL/GenBank/DDBJ databases">
        <title>Unique genomic features of the anaerobic methanotrophic archaea.</title>
        <authorList>
            <person name="Chadwick G.L."/>
            <person name="Skennerton C.T."/>
            <person name="Laso-Perez R."/>
            <person name="Leu A.O."/>
            <person name="Speth D.R."/>
            <person name="Yu H."/>
            <person name="Morgan-Lang C."/>
            <person name="Hatzenpichler R."/>
            <person name="Goudeau D."/>
            <person name="Malmstrom R."/>
            <person name="Brazelton W.J."/>
            <person name="Woyke T."/>
            <person name="Hallam S.J."/>
            <person name="Tyson G.W."/>
            <person name="Wegener G."/>
            <person name="Boetius A."/>
            <person name="Orphan V."/>
        </authorList>
    </citation>
    <scope>NUCLEOTIDE SEQUENCE</scope>
</reference>
<evidence type="ECO:0000259" key="6">
    <source>
        <dbReference type="Pfam" id="PF03721"/>
    </source>
</evidence>